<dbReference type="Proteomes" id="UP000322873">
    <property type="component" value="Unassembled WGS sequence"/>
</dbReference>
<organism evidence="2 3">
    <name type="scientific">Monilinia fructicola</name>
    <name type="common">Brown rot fungus</name>
    <name type="synonym">Ciboria fructicola</name>
    <dbReference type="NCBI Taxonomy" id="38448"/>
    <lineage>
        <taxon>Eukaryota</taxon>
        <taxon>Fungi</taxon>
        <taxon>Dikarya</taxon>
        <taxon>Ascomycota</taxon>
        <taxon>Pezizomycotina</taxon>
        <taxon>Leotiomycetes</taxon>
        <taxon>Helotiales</taxon>
        <taxon>Sclerotiniaceae</taxon>
        <taxon>Monilinia</taxon>
    </lineage>
</organism>
<feature type="region of interest" description="Disordered" evidence="1">
    <location>
        <begin position="128"/>
        <end position="193"/>
    </location>
</feature>
<accession>A0A5M9K6K0</accession>
<feature type="compositionally biased region" description="Basic residues" evidence="1">
    <location>
        <begin position="130"/>
        <end position="145"/>
    </location>
</feature>
<dbReference type="AlphaFoldDB" id="A0A5M9K6K0"/>
<gene>
    <name evidence="2" type="ORF">EYC84_004925</name>
</gene>
<feature type="compositionally biased region" description="Polar residues" evidence="1">
    <location>
        <begin position="175"/>
        <end position="185"/>
    </location>
</feature>
<sequence>MAQNDQEKCFIIRLGDLTINSIHHDLHAGVENEAKKSNLRDTEQTKLSNVSDISFANTNLQITDNQMTSGSHKMDAQMTQNATIPKKKLSYSTGARKDRRRWKEEEKRQIASGLYSAEDIPAAVNAARKETKRKCRKEHKLRKARERAARNGNATIDQQSGSAMRASENEEGQEMGSSYEAQLRSQMEDIKLN</sequence>
<protein>
    <submittedName>
        <fullName evidence="2">Uncharacterized protein</fullName>
    </submittedName>
</protein>
<evidence type="ECO:0000313" key="3">
    <source>
        <dbReference type="Proteomes" id="UP000322873"/>
    </source>
</evidence>
<reference evidence="2 3" key="1">
    <citation type="submission" date="2019-06" db="EMBL/GenBank/DDBJ databases">
        <title>Genome Sequence of the Brown Rot Fungal Pathogen Monilinia fructicola.</title>
        <authorList>
            <person name="De Miccolis Angelini R.M."/>
            <person name="Landi L."/>
            <person name="Abate D."/>
            <person name="Pollastro S."/>
            <person name="Romanazzi G."/>
            <person name="Faretra F."/>
        </authorList>
    </citation>
    <scope>NUCLEOTIDE SEQUENCE [LARGE SCALE GENOMIC DNA]</scope>
    <source>
        <strain evidence="2 3">Mfrc123</strain>
    </source>
</reference>
<evidence type="ECO:0000313" key="2">
    <source>
        <dbReference type="EMBL" id="KAA8575836.1"/>
    </source>
</evidence>
<name>A0A5M9K6K0_MONFR</name>
<evidence type="ECO:0000256" key="1">
    <source>
        <dbReference type="SAM" id="MobiDB-lite"/>
    </source>
</evidence>
<comment type="caution">
    <text evidence="2">The sequence shown here is derived from an EMBL/GenBank/DDBJ whole genome shotgun (WGS) entry which is preliminary data.</text>
</comment>
<dbReference type="EMBL" id="VICG01000002">
    <property type="protein sequence ID" value="KAA8575836.1"/>
    <property type="molecule type" value="Genomic_DNA"/>
</dbReference>
<proteinExistence type="predicted"/>
<keyword evidence="3" id="KW-1185">Reference proteome</keyword>
<feature type="compositionally biased region" description="Polar residues" evidence="1">
    <location>
        <begin position="152"/>
        <end position="162"/>
    </location>
</feature>